<dbReference type="OrthoDB" id="506431at2759"/>
<dbReference type="Pfam" id="PF03061">
    <property type="entry name" value="4HBT"/>
    <property type="match status" value="1"/>
</dbReference>
<dbReference type="PANTHER" id="PTHR47260:SF6">
    <property type="entry name" value="THIOESTERASE DOMAIN-CONTAINING PROTEIN"/>
    <property type="match status" value="1"/>
</dbReference>
<evidence type="ECO:0000313" key="3">
    <source>
        <dbReference type="Proteomes" id="UP000738349"/>
    </source>
</evidence>
<sequence length="274" mass="29657">MSIAPSLLRLRHRGPLPTLFKLAATRHMPSASLSAHHFRREVLSDRAFHSSPKISLPSPAMSPPVHSRLLCPGLNLTPAETPSDLFASELAFFNSIPWTAARLSAPGAIAFVPPCRNPITDVHDQFFGRTLANDRSLTHMLCVFRVESPEAALDPARTVTEMETLICTGDGVSGFPNVVHGGVVASLLDESMGAFFDLNITLGKSASAFQASNVTGKLDVSYLKPAPTNSVFRITVKAEEMNGRKTKFYCELQDENGLVVAKCSSLWVTVKPSL</sequence>
<organism evidence="2 3">
    <name type="scientific">Dactylonectria macrodidyma</name>
    <dbReference type="NCBI Taxonomy" id="307937"/>
    <lineage>
        <taxon>Eukaryota</taxon>
        <taxon>Fungi</taxon>
        <taxon>Dikarya</taxon>
        <taxon>Ascomycota</taxon>
        <taxon>Pezizomycotina</taxon>
        <taxon>Sordariomycetes</taxon>
        <taxon>Hypocreomycetidae</taxon>
        <taxon>Hypocreales</taxon>
        <taxon>Nectriaceae</taxon>
        <taxon>Dactylonectria</taxon>
    </lineage>
</organism>
<dbReference type="Gene3D" id="3.10.129.10">
    <property type="entry name" value="Hotdog Thioesterase"/>
    <property type="match status" value="1"/>
</dbReference>
<name>A0A9P9E9B4_9HYPO</name>
<reference evidence="2" key="1">
    <citation type="journal article" date="2021" name="Nat. Commun.">
        <title>Genetic determinants of endophytism in the Arabidopsis root mycobiome.</title>
        <authorList>
            <person name="Mesny F."/>
            <person name="Miyauchi S."/>
            <person name="Thiergart T."/>
            <person name="Pickel B."/>
            <person name="Atanasova L."/>
            <person name="Karlsson M."/>
            <person name="Huettel B."/>
            <person name="Barry K.W."/>
            <person name="Haridas S."/>
            <person name="Chen C."/>
            <person name="Bauer D."/>
            <person name="Andreopoulos W."/>
            <person name="Pangilinan J."/>
            <person name="LaButti K."/>
            <person name="Riley R."/>
            <person name="Lipzen A."/>
            <person name="Clum A."/>
            <person name="Drula E."/>
            <person name="Henrissat B."/>
            <person name="Kohler A."/>
            <person name="Grigoriev I.V."/>
            <person name="Martin F.M."/>
            <person name="Hacquard S."/>
        </authorList>
    </citation>
    <scope>NUCLEOTIDE SEQUENCE</scope>
    <source>
        <strain evidence="2">MPI-CAGE-AT-0147</strain>
    </source>
</reference>
<dbReference type="Proteomes" id="UP000738349">
    <property type="component" value="Unassembled WGS sequence"/>
</dbReference>
<gene>
    <name evidence="2" type="ORF">EDB81DRAFT_803482</name>
</gene>
<accession>A0A9P9E9B4</accession>
<evidence type="ECO:0000313" key="2">
    <source>
        <dbReference type="EMBL" id="KAH7134235.1"/>
    </source>
</evidence>
<dbReference type="InterPro" id="IPR029069">
    <property type="entry name" value="HotDog_dom_sf"/>
</dbReference>
<dbReference type="EMBL" id="JAGMUV010000014">
    <property type="protein sequence ID" value="KAH7134235.1"/>
    <property type="molecule type" value="Genomic_DNA"/>
</dbReference>
<keyword evidence="3" id="KW-1185">Reference proteome</keyword>
<comment type="caution">
    <text evidence="2">The sequence shown here is derived from an EMBL/GenBank/DDBJ whole genome shotgun (WGS) entry which is preliminary data.</text>
</comment>
<evidence type="ECO:0000259" key="1">
    <source>
        <dbReference type="Pfam" id="PF03061"/>
    </source>
</evidence>
<dbReference type="AlphaFoldDB" id="A0A9P9E9B4"/>
<dbReference type="SUPFAM" id="SSF54637">
    <property type="entry name" value="Thioesterase/thiol ester dehydrase-isomerase"/>
    <property type="match status" value="1"/>
</dbReference>
<dbReference type="CDD" id="cd03443">
    <property type="entry name" value="PaaI_thioesterase"/>
    <property type="match status" value="1"/>
</dbReference>
<dbReference type="InterPro" id="IPR052061">
    <property type="entry name" value="PTE-AB_protein"/>
</dbReference>
<dbReference type="InterPro" id="IPR006683">
    <property type="entry name" value="Thioestr_dom"/>
</dbReference>
<dbReference type="PANTHER" id="PTHR47260">
    <property type="entry name" value="UPF0644 PROTEIN PB2B4.06"/>
    <property type="match status" value="1"/>
</dbReference>
<proteinExistence type="predicted"/>
<protein>
    <submittedName>
        <fullName evidence="2">HotDog domain-containing protein</fullName>
    </submittedName>
</protein>
<feature type="domain" description="Thioesterase" evidence="1">
    <location>
        <begin position="177"/>
        <end position="260"/>
    </location>
</feature>